<dbReference type="AlphaFoldDB" id="A0A2T0GTM2"/>
<evidence type="ECO:0000313" key="2">
    <source>
        <dbReference type="EMBL" id="PRW62459.1"/>
    </source>
</evidence>
<proteinExistence type="predicted"/>
<comment type="caution">
    <text evidence="2">The sequence shown here is derived from an EMBL/GenBank/DDBJ whole genome shotgun (WGS) entry which is preliminary data.</text>
</comment>
<sequence>MLGGCAVLAPQRSAEEGPVPPEPVPVPAESTVSLPTRPVELSLRGLEPCGVLSQRQRAALGFDRDPLPGVERGFADAGTCSYRNSRAKVGARLALVTGEGVHVWTSDTAQVRASPVTVEGMPALVIRTPGLDLACNVAVDVAEGQHLDVLYRDDGASPPPPLDRLCAGARRVAEAAVRSLYTVSTGTPPD</sequence>
<dbReference type="EMBL" id="PVSR01000032">
    <property type="protein sequence ID" value="PRW62459.1"/>
    <property type="molecule type" value="Genomic_DNA"/>
</dbReference>
<dbReference type="Proteomes" id="UP000239352">
    <property type="component" value="Unassembled WGS sequence"/>
</dbReference>
<reference evidence="2 3" key="1">
    <citation type="submission" date="2018-03" db="EMBL/GenBank/DDBJ databases">
        <title>Actinopolyspora mortivallis from Sahara, screening for active biomolecules.</title>
        <authorList>
            <person name="Selama O."/>
            <person name="Wellington E.M.H."/>
            <person name="Hacene H."/>
        </authorList>
    </citation>
    <scope>NUCLEOTIDE SEQUENCE [LARGE SCALE GENOMIC DNA]</scope>
    <source>
        <strain evidence="2 3">M5A</strain>
    </source>
</reference>
<feature type="region of interest" description="Disordered" evidence="1">
    <location>
        <begin position="1"/>
        <end position="32"/>
    </location>
</feature>
<protein>
    <submittedName>
        <fullName evidence="2">DUF3558 domain-containing protein</fullName>
    </submittedName>
</protein>
<dbReference type="InterPro" id="IPR024520">
    <property type="entry name" value="DUF3558"/>
</dbReference>
<gene>
    <name evidence="2" type="ORF">CEP50_15495</name>
</gene>
<name>A0A2T0GTM2_ACTMO</name>
<dbReference type="Pfam" id="PF12079">
    <property type="entry name" value="DUF3558"/>
    <property type="match status" value="1"/>
</dbReference>
<dbReference type="STRING" id="1050202.GCA_000384035_02908"/>
<evidence type="ECO:0000313" key="3">
    <source>
        <dbReference type="Proteomes" id="UP000239352"/>
    </source>
</evidence>
<dbReference type="InParanoid" id="A0A2T0GTM2"/>
<organism evidence="2 3">
    <name type="scientific">Actinopolyspora mortivallis</name>
    <dbReference type="NCBI Taxonomy" id="33906"/>
    <lineage>
        <taxon>Bacteria</taxon>
        <taxon>Bacillati</taxon>
        <taxon>Actinomycetota</taxon>
        <taxon>Actinomycetes</taxon>
        <taxon>Actinopolysporales</taxon>
        <taxon>Actinopolysporaceae</taxon>
        <taxon>Actinopolyspora</taxon>
    </lineage>
</organism>
<accession>A0A2T0GTM2</accession>
<evidence type="ECO:0000256" key="1">
    <source>
        <dbReference type="SAM" id="MobiDB-lite"/>
    </source>
</evidence>
<keyword evidence="3" id="KW-1185">Reference proteome</keyword>